<dbReference type="Pfam" id="PF02826">
    <property type="entry name" value="2-Hacid_dh_C"/>
    <property type="match status" value="1"/>
</dbReference>
<dbReference type="Pfam" id="PF00389">
    <property type="entry name" value="2-Hacid_dh"/>
    <property type="match status" value="1"/>
</dbReference>
<dbReference type="Proteomes" id="UP000474676">
    <property type="component" value="Unassembled WGS sequence"/>
</dbReference>
<keyword evidence="8" id="KW-1185">Reference proteome</keyword>
<dbReference type="PANTHER" id="PTHR43333:SF1">
    <property type="entry name" value="D-ISOMER SPECIFIC 2-HYDROXYACID DEHYDROGENASE NAD-BINDING DOMAIN-CONTAINING PROTEIN"/>
    <property type="match status" value="1"/>
</dbReference>
<dbReference type="AlphaFoldDB" id="A0A6L5Y4R0"/>
<name>A0A6L5Y4R0_9FIRM</name>
<evidence type="ECO:0000256" key="4">
    <source>
        <dbReference type="RuleBase" id="RU003719"/>
    </source>
</evidence>
<dbReference type="GO" id="GO:0051287">
    <property type="term" value="F:NAD binding"/>
    <property type="evidence" value="ECO:0007669"/>
    <property type="project" value="InterPro"/>
</dbReference>
<comment type="similarity">
    <text evidence="1 4">Belongs to the D-isomer specific 2-hydroxyacid dehydrogenase family.</text>
</comment>
<accession>A0A6L5Y4R0</accession>
<dbReference type="InterPro" id="IPR036291">
    <property type="entry name" value="NAD(P)-bd_dom_sf"/>
</dbReference>
<evidence type="ECO:0000313" key="7">
    <source>
        <dbReference type="EMBL" id="MST51002.1"/>
    </source>
</evidence>
<keyword evidence="3" id="KW-0520">NAD</keyword>
<dbReference type="CDD" id="cd05300">
    <property type="entry name" value="2-Hacid_dh_1"/>
    <property type="match status" value="1"/>
</dbReference>
<comment type="caution">
    <text evidence="7">The sequence shown here is derived from an EMBL/GenBank/DDBJ whole genome shotgun (WGS) entry which is preliminary data.</text>
</comment>
<organism evidence="7 8">
    <name type="scientific">Hornefia butyriciproducens</name>
    <dbReference type="NCBI Taxonomy" id="2652293"/>
    <lineage>
        <taxon>Bacteria</taxon>
        <taxon>Bacillati</taxon>
        <taxon>Bacillota</taxon>
        <taxon>Clostridia</taxon>
        <taxon>Peptostreptococcales</taxon>
        <taxon>Anaerovoracaceae</taxon>
        <taxon>Hornefia</taxon>
    </lineage>
</organism>
<dbReference type="GO" id="GO:0016616">
    <property type="term" value="F:oxidoreductase activity, acting on the CH-OH group of donors, NAD or NADP as acceptor"/>
    <property type="evidence" value="ECO:0007669"/>
    <property type="project" value="InterPro"/>
</dbReference>
<dbReference type="InterPro" id="IPR006139">
    <property type="entry name" value="D-isomer_2_OHA_DH_cat_dom"/>
</dbReference>
<dbReference type="InterPro" id="IPR006140">
    <property type="entry name" value="D-isomer_DH_NAD-bd"/>
</dbReference>
<evidence type="ECO:0000313" key="8">
    <source>
        <dbReference type="Proteomes" id="UP000474676"/>
    </source>
</evidence>
<sequence length="331" mass="35846">MPASTTATSASTGSATAGDRVLVGLPVSERHRKFLESCAPECEFIYKPKELVVDSDLEDVSVVIGNIRPTAAAAAPALQWIQLNSAGADEYVAARRAADHWQICCARGAYSIAVSEHMIGMLFDMIRHFGEYHRKQAEHIWEANTHIVSIEGSTVLVLGLGDIGSSFARKIKGLGAAAVIGVRRNCGPKPDCVDEVCTTDELDSVLGRADFVAMVLPGGEETRGIMDERRLRMMKKGSYLVNVGRGNAVDSVALKKVLSEGLLAGVGLDVTDPEPLPADDPLWDMENVFITPHVAGQFYLDETFERIVRIAGRNLRHWTSGEPLENAVGLY</sequence>
<evidence type="ECO:0000256" key="1">
    <source>
        <dbReference type="ARBA" id="ARBA00005854"/>
    </source>
</evidence>
<gene>
    <name evidence="7" type="ORF">FYJ64_01480</name>
</gene>
<feature type="domain" description="D-isomer specific 2-hydroxyacid dehydrogenase NAD-binding" evidence="6">
    <location>
        <begin position="119"/>
        <end position="295"/>
    </location>
</feature>
<dbReference type="PANTHER" id="PTHR43333">
    <property type="entry name" value="2-HACID_DH_C DOMAIN-CONTAINING PROTEIN"/>
    <property type="match status" value="1"/>
</dbReference>
<proteinExistence type="inferred from homology"/>
<evidence type="ECO:0000256" key="2">
    <source>
        <dbReference type="ARBA" id="ARBA00023002"/>
    </source>
</evidence>
<protein>
    <submittedName>
        <fullName evidence="7">D-2-hydroxyacid dehydrogenase</fullName>
    </submittedName>
</protein>
<reference evidence="7 8" key="1">
    <citation type="submission" date="2019-08" db="EMBL/GenBank/DDBJ databases">
        <title>In-depth cultivation of the pig gut microbiome towards novel bacterial diversity and tailored functional studies.</title>
        <authorList>
            <person name="Wylensek D."/>
            <person name="Hitch T.C.A."/>
            <person name="Clavel T."/>
        </authorList>
    </citation>
    <scope>NUCLEOTIDE SEQUENCE [LARGE SCALE GENOMIC DNA]</scope>
    <source>
        <strain evidence="7 8">WCA-MUC-591-APC-3H</strain>
    </source>
</reference>
<dbReference type="SUPFAM" id="SSF51735">
    <property type="entry name" value="NAD(P)-binding Rossmann-fold domains"/>
    <property type="match status" value="1"/>
</dbReference>
<dbReference type="Gene3D" id="3.40.50.720">
    <property type="entry name" value="NAD(P)-binding Rossmann-like Domain"/>
    <property type="match status" value="2"/>
</dbReference>
<evidence type="ECO:0000259" key="6">
    <source>
        <dbReference type="Pfam" id="PF02826"/>
    </source>
</evidence>
<keyword evidence="2 4" id="KW-0560">Oxidoreductase</keyword>
<feature type="domain" description="D-isomer specific 2-hydroxyacid dehydrogenase catalytic" evidence="5">
    <location>
        <begin position="26"/>
        <end position="328"/>
    </location>
</feature>
<evidence type="ECO:0000259" key="5">
    <source>
        <dbReference type="Pfam" id="PF00389"/>
    </source>
</evidence>
<evidence type="ECO:0000256" key="3">
    <source>
        <dbReference type="ARBA" id="ARBA00023027"/>
    </source>
</evidence>
<dbReference type="SUPFAM" id="SSF52283">
    <property type="entry name" value="Formate/glycerate dehydrogenase catalytic domain-like"/>
    <property type="match status" value="1"/>
</dbReference>
<dbReference type="EMBL" id="VUMZ01000001">
    <property type="protein sequence ID" value="MST51002.1"/>
    <property type="molecule type" value="Genomic_DNA"/>
</dbReference>